<dbReference type="Gene3D" id="2.170.130.30">
    <property type="match status" value="1"/>
</dbReference>
<dbReference type="EMBL" id="LCOY01000002">
    <property type="protein sequence ID" value="KKU88731.1"/>
    <property type="molecule type" value="Genomic_DNA"/>
</dbReference>
<proteinExistence type="predicted"/>
<feature type="domain" description="Transcobalamin-like C-terminal" evidence="1">
    <location>
        <begin position="62"/>
        <end position="131"/>
    </location>
</feature>
<evidence type="ECO:0000259" key="1">
    <source>
        <dbReference type="Pfam" id="PF14478"/>
    </source>
</evidence>
<dbReference type="Proteomes" id="UP000034739">
    <property type="component" value="Unassembled WGS sequence"/>
</dbReference>
<evidence type="ECO:0000313" key="3">
    <source>
        <dbReference type="Proteomes" id="UP000034739"/>
    </source>
</evidence>
<dbReference type="InterPro" id="IPR027954">
    <property type="entry name" value="Transcobalamin-like_C"/>
</dbReference>
<evidence type="ECO:0000313" key="2">
    <source>
        <dbReference type="EMBL" id="KKU88731.1"/>
    </source>
</evidence>
<sequence>MKRTLFVFVGLLVIGFLFISAVPFVGQRFRRAPVSSPVQSLVSVAFDFGDRVATVSSIPASTAFDALVAASAKEQLELKTKQYDFGVFVEQIGPRANTKEKSWIYFVNGKAGTVAADKQSVVSGDIVEWRYVQPVFE</sequence>
<dbReference type="Pfam" id="PF14478">
    <property type="entry name" value="DUF4430"/>
    <property type="match status" value="1"/>
</dbReference>
<accession>A0A0G1U3U3</accession>
<comment type="caution">
    <text evidence="2">The sequence shown here is derived from an EMBL/GenBank/DDBJ whole genome shotgun (WGS) entry which is preliminary data.</text>
</comment>
<organism evidence="2 3">
    <name type="scientific">Candidatus Gottesmanbacteria bacterium GW2011_GWA2_47_9</name>
    <dbReference type="NCBI Taxonomy" id="1618445"/>
    <lineage>
        <taxon>Bacteria</taxon>
        <taxon>Candidatus Gottesmaniibacteriota</taxon>
    </lineage>
</organism>
<dbReference type="AlphaFoldDB" id="A0A0G1U3U3"/>
<protein>
    <recommendedName>
        <fullName evidence="1">Transcobalamin-like C-terminal domain-containing protein</fullName>
    </recommendedName>
</protein>
<reference evidence="2 3" key="1">
    <citation type="journal article" date="2015" name="Nature">
        <title>rRNA introns, odd ribosomes, and small enigmatic genomes across a large radiation of phyla.</title>
        <authorList>
            <person name="Brown C.T."/>
            <person name="Hug L.A."/>
            <person name="Thomas B.C."/>
            <person name="Sharon I."/>
            <person name="Castelle C.J."/>
            <person name="Singh A."/>
            <person name="Wilkins M.J."/>
            <person name="Williams K.H."/>
            <person name="Banfield J.F."/>
        </authorList>
    </citation>
    <scope>NUCLEOTIDE SEQUENCE [LARGE SCALE GENOMIC DNA]</scope>
</reference>
<name>A0A0G1U3U3_9BACT</name>
<gene>
    <name evidence="2" type="ORF">UY16_C0002G0003</name>
</gene>